<comment type="similarity">
    <text evidence="2">Belongs to the snaclec family.</text>
</comment>
<evidence type="ECO:0000256" key="1">
    <source>
        <dbReference type="ARBA" id="ARBA00004613"/>
    </source>
</evidence>
<dbReference type="GO" id="GO:0030246">
    <property type="term" value="F:carbohydrate binding"/>
    <property type="evidence" value="ECO:0007669"/>
    <property type="project" value="UniProtKB-KW"/>
</dbReference>
<evidence type="ECO:0000259" key="6">
    <source>
        <dbReference type="PROSITE" id="PS50041"/>
    </source>
</evidence>
<dbReference type="EMBL" id="KP202318">
    <property type="protein sequence ID" value="AJO70723.1"/>
    <property type="molecule type" value="mRNA"/>
</dbReference>
<sequence length="148" mass="17043">MGRFISVSFGWLVVFLSLSGTEAAFCCPSGWSAYDQNCYKVFKEEMNWADAEKFCTEQHKGSHLVSLHNIAEADFVVKKTLAMLKDGVIWMGLNDVWNECNWGWTDGAKLDYKAWNEGTNCFVFKIAKNHWSRMDCSKTHNFVCKFRV</sequence>
<dbReference type="GO" id="GO:0005576">
    <property type="term" value="C:extracellular region"/>
    <property type="evidence" value="ECO:0007669"/>
    <property type="project" value="UniProtKB-SubCell"/>
</dbReference>
<dbReference type="InterPro" id="IPR016187">
    <property type="entry name" value="CTDL_fold"/>
</dbReference>
<accession>A0A0C5DM02</accession>
<dbReference type="InterPro" id="IPR016186">
    <property type="entry name" value="C-type_lectin-like/link_sf"/>
</dbReference>
<dbReference type="PROSITE" id="PS50041">
    <property type="entry name" value="C_TYPE_LECTIN_2"/>
    <property type="match status" value="1"/>
</dbReference>
<feature type="chain" id="PRO_5002175979" evidence="5">
    <location>
        <begin position="24"/>
        <end position="148"/>
    </location>
</feature>
<dbReference type="InterPro" id="IPR050111">
    <property type="entry name" value="C-type_lectin/snaclec_domain"/>
</dbReference>
<dbReference type="InterPro" id="IPR018378">
    <property type="entry name" value="C-type_lectin_CS"/>
</dbReference>
<dbReference type="SUPFAM" id="SSF56436">
    <property type="entry name" value="C-type lectin-like"/>
    <property type="match status" value="1"/>
</dbReference>
<feature type="signal peptide" evidence="5">
    <location>
        <begin position="1"/>
        <end position="23"/>
    </location>
</feature>
<keyword evidence="5" id="KW-0732">Signal</keyword>
<dbReference type="PRINTS" id="PR01504">
    <property type="entry name" value="PNCREATITSAP"/>
</dbReference>
<dbReference type="FunFam" id="3.10.100.10:FF:000087">
    <property type="entry name" value="Snaclec rhodocetin subunit delta"/>
    <property type="match status" value="1"/>
</dbReference>
<name>A0A0C5DM02_MACLB</name>
<evidence type="ECO:0000256" key="5">
    <source>
        <dbReference type="SAM" id="SignalP"/>
    </source>
</evidence>
<keyword evidence="3" id="KW-0964">Secreted</keyword>
<dbReference type="SMART" id="SM00034">
    <property type="entry name" value="CLECT"/>
    <property type="match status" value="1"/>
</dbReference>
<protein>
    <submittedName>
        <fullName evidence="7">C-type lectin-like protein 3B</fullName>
    </submittedName>
</protein>
<reference evidence="7" key="1">
    <citation type="submission" date="2014-11" db="EMBL/GenBank/DDBJ databases">
        <title>Vipera lebetina C-type lectin-like proteins.</title>
        <authorList>
            <person name="Siigur E."/>
            <person name="Aaspollu A."/>
            <person name="Siigur J."/>
        </authorList>
    </citation>
    <scope>NUCLEOTIDE SEQUENCE</scope>
</reference>
<organism evidence="7">
    <name type="scientific">Macrovipera lebetinus</name>
    <name type="common">Levantine viper</name>
    <name type="synonym">Vipera lebetina</name>
    <dbReference type="NCBI Taxonomy" id="3148341"/>
    <lineage>
        <taxon>Eukaryota</taxon>
        <taxon>Metazoa</taxon>
        <taxon>Chordata</taxon>
        <taxon>Craniata</taxon>
        <taxon>Vertebrata</taxon>
        <taxon>Euteleostomi</taxon>
        <taxon>Lepidosauria</taxon>
        <taxon>Squamata</taxon>
        <taxon>Bifurcata</taxon>
        <taxon>Unidentata</taxon>
        <taxon>Episquamata</taxon>
        <taxon>Toxicofera</taxon>
        <taxon>Serpentes</taxon>
        <taxon>Colubroidea</taxon>
        <taxon>Viperidae</taxon>
        <taxon>Viperinae</taxon>
        <taxon>Macrovipera</taxon>
    </lineage>
</organism>
<evidence type="ECO:0000256" key="3">
    <source>
        <dbReference type="ARBA" id="ARBA00022525"/>
    </source>
</evidence>
<dbReference type="PANTHER" id="PTHR22803">
    <property type="entry name" value="MANNOSE, PHOSPHOLIPASE, LECTIN RECEPTOR RELATED"/>
    <property type="match status" value="1"/>
</dbReference>
<feature type="domain" description="C-type lectin" evidence="6">
    <location>
        <begin position="34"/>
        <end position="145"/>
    </location>
</feature>
<dbReference type="AlphaFoldDB" id="A0A0C5DM02"/>
<proteinExistence type="evidence at transcript level"/>
<keyword evidence="7" id="KW-0430">Lectin</keyword>
<keyword evidence="4" id="KW-1015">Disulfide bond</keyword>
<dbReference type="InterPro" id="IPR001304">
    <property type="entry name" value="C-type_lectin-like"/>
</dbReference>
<dbReference type="PROSITE" id="PS00615">
    <property type="entry name" value="C_TYPE_LECTIN_1"/>
    <property type="match status" value="1"/>
</dbReference>
<evidence type="ECO:0000256" key="2">
    <source>
        <dbReference type="ARBA" id="ARBA00006747"/>
    </source>
</evidence>
<evidence type="ECO:0000256" key="4">
    <source>
        <dbReference type="ARBA" id="ARBA00023157"/>
    </source>
</evidence>
<evidence type="ECO:0000313" key="7">
    <source>
        <dbReference type="EMBL" id="AJO70723.1"/>
    </source>
</evidence>
<dbReference type="Pfam" id="PF00059">
    <property type="entry name" value="Lectin_C"/>
    <property type="match status" value="1"/>
</dbReference>
<dbReference type="Gene3D" id="3.10.100.10">
    <property type="entry name" value="Mannose-Binding Protein A, subunit A"/>
    <property type="match status" value="1"/>
</dbReference>
<comment type="subcellular location">
    <subcellularLocation>
        <location evidence="1">Secreted</location>
    </subcellularLocation>
</comment>